<dbReference type="Pfam" id="PF18766">
    <property type="entry name" value="SWI2_SNF2"/>
    <property type="match status" value="1"/>
</dbReference>
<dbReference type="Pfam" id="PF04313">
    <property type="entry name" value="HSDR_N"/>
    <property type="match status" value="1"/>
</dbReference>
<name>A0A9D9H875_9LACO</name>
<keyword evidence="7 13" id="KW-0255">Endonuclease</keyword>
<keyword evidence="10" id="KW-0238">DNA-binding</keyword>
<dbReference type="GO" id="GO:0009307">
    <property type="term" value="P:DNA restriction-modification system"/>
    <property type="evidence" value="ECO:0007669"/>
    <property type="project" value="UniProtKB-KW"/>
</dbReference>
<dbReference type="PANTHER" id="PTHR30195">
    <property type="entry name" value="TYPE I SITE-SPECIFIC DEOXYRIBONUCLEASE PROTEIN SUBUNIT M AND R"/>
    <property type="match status" value="1"/>
</dbReference>
<comment type="caution">
    <text evidence="13">The sequence shown here is derived from an EMBL/GenBank/DDBJ whole genome shotgun (WGS) entry which is preliminary data.</text>
</comment>
<dbReference type="InterPro" id="IPR027417">
    <property type="entry name" value="P-loop_NTPase"/>
</dbReference>
<dbReference type="AlphaFoldDB" id="A0A9D9H875"/>
<comment type="similarity">
    <text evidence="2">Belongs to the HsdR family.</text>
</comment>
<dbReference type="InterPro" id="IPR051268">
    <property type="entry name" value="Type-I_R_enzyme_R_subunit"/>
</dbReference>
<evidence type="ECO:0000256" key="2">
    <source>
        <dbReference type="ARBA" id="ARBA00008598"/>
    </source>
</evidence>
<comment type="catalytic activity">
    <reaction evidence="1">
        <text>Endonucleolytic cleavage of DNA to give random double-stranded fragments with terminal 5'-phosphates, ATP is simultaneously hydrolyzed.</text>
        <dbReference type="EC" id="3.1.21.3"/>
    </reaction>
</comment>
<keyword evidence="9" id="KW-0067">ATP-binding</keyword>
<reference evidence="13" key="1">
    <citation type="submission" date="2020-10" db="EMBL/GenBank/DDBJ databases">
        <authorList>
            <person name="Gilroy R."/>
        </authorList>
    </citation>
    <scope>NUCLEOTIDE SEQUENCE</scope>
    <source>
        <strain evidence="13">C6-149</strain>
    </source>
</reference>
<dbReference type="Gene3D" id="3.40.50.300">
    <property type="entry name" value="P-loop containing nucleotide triphosphate hydrolases"/>
    <property type="match status" value="1"/>
</dbReference>
<keyword evidence="8" id="KW-0378">Hydrolase</keyword>
<feature type="non-terminal residue" evidence="13">
    <location>
        <position position="337"/>
    </location>
</feature>
<accession>A0A9D9H875</accession>
<evidence type="ECO:0000256" key="4">
    <source>
        <dbReference type="ARBA" id="ARBA00022722"/>
    </source>
</evidence>
<feature type="domain" description="SWI2/SNF2 ATPase" evidence="12">
    <location>
        <begin position="272"/>
        <end position="332"/>
    </location>
</feature>
<dbReference type="InterPro" id="IPR040980">
    <property type="entry name" value="SWI2_SNF2"/>
</dbReference>
<protein>
    <recommendedName>
        <fullName evidence="3">type I site-specific deoxyribonuclease</fullName>
        <ecNumber evidence="3">3.1.21.3</ecNumber>
    </recommendedName>
</protein>
<dbReference type="EC" id="3.1.21.3" evidence="3"/>
<reference evidence="13" key="2">
    <citation type="journal article" date="2021" name="PeerJ">
        <title>Extensive microbial diversity within the chicken gut microbiome revealed by metagenomics and culture.</title>
        <authorList>
            <person name="Gilroy R."/>
            <person name="Ravi A."/>
            <person name="Getino M."/>
            <person name="Pursley I."/>
            <person name="Horton D.L."/>
            <person name="Alikhan N.F."/>
            <person name="Baker D."/>
            <person name="Gharbi K."/>
            <person name="Hall N."/>
            <person name="Watson M."/>
            <person name="Adriaenssens E.M."/>
            <person name="Foster-Nyarko E."/>
            <person name="Jarju S."/>
            <person name="Secka A."/>
            <person name="Antonio M."/>
            <person name="Oren A."/>
            <person name="Chaudhuri R.R."/>
            <person name="La Ragione R."/>
            <person name="Hildebrand F."/>
            <person name="Pallen M.J."/>
        </authorList>
    </citation>
    <scope>NUCLEOTIDE SEQUENCE</scope>
    <source>
        <strain evidence="13">C6-149</strain>
    </source>
</reference>
<dbReference type="GO" id="GO:0009035">
    <property type="term" value="F:type I site-specific deoxyribonuclease activity"/>
    <property type="evidence" value="ECO:0007669"/>
    <property type="project" value="UniProtKB-EC"/>
</dbReference>
<evidence type="ECO:0000256" key="1">
    <source>
        <dbReference type="ARBA" id="ARBA00000851"/>
    </source>
</evidence>
<organism evidence="13 14">
    <name type="scientific">Candidatus Gallilactobacillus intestinavium</name>
    <dbReference type="NCBI Taxonomy" id="2840838"/>
    <lineage>
        <taxon>Bacteria</taxon>
        <taxon>Bacillati</taxon>
        <taxon>Bacillota</taxon>
        <taxon>Bacilli</taxon>
        <taxon>Lactobacillales</taxon>
        <taxon>Lactobacillaceae</taxon>
        <taxon>Lactobacillaceae incertae sedis</taxon>
        <taxon>Candidatus Gallilactobacillus</taxon>
    </lineage>
</organism>
<evidence type="ECO:0000256" key="8">
    <source>
        <dbReference type="ARBA" id="ARBA00022801"/>
    </source>
</evidence>
<evidence type="ECO:0000256" key="6">
    <source>
        <dbReference type="ARBA" id="ARBA00022747"/>
    </source>
</evidence>
<keyword evidence="6" id="KW-0680">Restriction system</keyword>
<evidence type="ECO:0000256" key="7">
    <source>
        <dbReference type="ARBA" id="ARBA00022759"/>
    </source>
</evidence>
<dbReference type="GO" id="GO:0005524">
    <property type="term" value="F:ATP binding"/>
    <property type="evidence" value="ECO:0007669"/>
    <property type="project" value="UniProtKB-KW"/>
</dbReference>
<dbReference type="Proteomes" id="UP000823614">
    <property type="component" value="Unassembled WGS sequence"/>
</dbReference>
<feature type="domain" description="Restriction endonuclease type I HsdR N-terminal" evidence="11">
    <location>
        <begin position="6"/>
        <end position="215"/>
    </location>
</feature>
<dbReference type="SUPFAM" id="SSF52540">
    <property type="entry name" value="P-loop containing nucleoside triphosphate hydrolases"/>
    <property type="match status" value="1"/>
</dbReference>
<dbReference type="InterPro" id="IPR007409">
    <property type="entry name" value="Restrct_endonuc_type1_HsdR_N"/>
</dbReference>
<dbReference type="GO" id="GO:0003677">
    <property type="term" value="F:DNA binding"/>
    <property type="evidence" value="ECO:0007669"/>
    <property type="project" value="UniProtKB-KW"/>
</dbReference>
<evidence type="ECO:0000259" key="11">
    <source>
        <dbReference type="Pfam" id="PF04313"/>
    </source>
</evidence>
<evidence type="ECO:0000259" key="12">
    <source>
        <dbReference type="Pfam" id="PF18766"/>
    </source>
</evidence>
<evidence type="ECO:0000256" key="9">
    <source>
        <dbReference type="ARBA" id="ARBA00022840"/>
    </source>
</evidence>
<dbReference type="PANTHER" id="PTHR30195:SF15">
    <property type="entry name" value="TYPE I RESTRICTION ENZYME HINDI ENDONUCLEASE SUBUNIT"/>
    <property type="match status" value="1"/>
</dbReference>
<dbReference type="EMBL" id="JADIMP010000078">
    <property type="protein sequence ID" value="MBO8441721.1"/>
    <property type="molecule type" value="Genomic_DNA"/>
</dbReference>
<evidence type="ECO:0000313" key="14">
    <source>
        <dbReference type="Proteomes" id="UP000823614"/>
    </source>
</evidence>
<evidence type="ECO:0000256" key="10">
    <source>
        <dbReference type="ARBA" id="ARBA00023125"/>
    </source>
</evidence>
<keyword evidence="4" id="KW-0540">Nuclease</keyword>
<evidence type="ECO:0000313" key="13">
    <source>
        <dbReference type="EMBL" id="MBO8441721.1"/>
    </source>
</evidence>
<proteinExistence type="inferred from homology"/>
<keyword evidence="5" id="KW-0547">Nucleotide-binding</keyword>
<evidence type="ECO:0000256" key="5">
    <source>
        <dbReference type="ARBA" id="ARBA00022741"/>
    </source>
</evidence>
<evidence type="ECO:0000256" key="3">
    <source>
        <dbReference type="ARBA" id="ARBA00012654"/>
    </source>
</evidence>
<sequence length="337" mass="38593">MSKSFLLESDIENLALDTLKKVGYTIYKSPNSSLPSPEIDAMRQNDHATALLIDKVEQALRKLNPGYSEEIYHEALRQLIRLSDNPDMMINNHYFHKLLIEGIRVKTTINGENRTEVLYPIDFKNVEKNDFIATNQFTFEGNKERRPDTTIFVNGLPLVTFEFKDASNPNVSIKNAYRQLQTYKEDIPDFLKYNEILVISDGINSRAGSLTAGFDRFMRWREPKNVSVGDDLELETMIKYMLSPKDLLNLVENFIIFETDGDNTIKILAAYHQYYMVNKAVEAAKRTLNDPKDKRIGVVWHTTGSGKSLSMVFFSSIVARKLNNPTLLVVNDLSLIH</sequence>
<gene>
    <name evidence="13" type="ORF">IAA89_04760</name>
</gene>
<dbReference type="CDD" id="cd22332">
    <property type="entry name" value="HsdR_N"/>
    <property type="match status" value="1"/>
</dbReference>
<dbReference type="Gene3D" id="3.90.1570.50">
    <property type="match status" value="1"/>
</dbReference>